<name>A0A9J7AX67_9PROT</name>
<protein>
    <submittedName>
        <fullName evidence="2">Uncharacterized protein</fullName>
    </submittedName>
</protein>
<feature type="compositionally biased region" description="Basic and acidic residues" evidence="1">
    <location>
        <begin position="45"/>
        <end position="54"/>
    </location>
</feature>
<evidence type="ECO:0000256" key="1">
    <source>
        <dbReference type="SAM" id="MobiDB-lite"/>
    </source>
</evidence>
<sequence length="173" mass="19116">MHKHPHGPHHHHHPHDHHHEHDHGHGHNSPPPTASQWQTPHLPHGAHDHGHGEEISDELKDLDLVEKAFAEGFAAASDPTSFLRLANIPFTGKRADGTRLHLLRVEQHQGTDIGTVTPHLGGGSFRYAPLPARMTSRRDSLDFIYLEGDRTVKLSLADAKALTPDEEEPSGGH</sequence>
<reference evidence="2" key="1">
    <citation type="submission" date="2022-08" db="EMBL/GenBank/DDBJ databases">
        <title>Nisaea acidiphila sp. nov., isolated from a marine algal debris and emended description of the genus Nisaea Urios et al. 2008.</title>
        <authorList>
            <person name="Kwon K."/>
        </authorList>
    </citation>
    <scope>NUCLEOTIDE SEQUENCE</scope>
    <source>
        <strain evidence="2">MEBiC11861</strain>
    </source>
</reference>
<dbReference type="EMBL" id="CP102480">
    <property type="protein sequence ID" value="UUX51718.1"/>
    <property type="molecule type" value="Genomic_DNA"/>
</dbReference>
<feature type="compositionally biased region" description="Basic residues" evidence="1">
    <location>
        <begin position="1"/>
        <end position="16"/>
    </location>
</feature>
<organism evidence="2 3">
    <name type="scientific">Nisaea acidiphila</name>
    <dbReference type="NCBI Taxonomy" id="1862145"/>
    <lineage>
        <taxon>Bacteria</taxon>
        <taxon>Pseudomonadati</taxon>
        <taxon>Pseudomonadota</taxon>
        <taxon>Alphaproteobacteria</taxon>
        <taxon>Rhodospirillales</taxon>
        <taxon>Thalassobaculaceae</taxon>
        <taxon>Nisaea</taxon>
    </lineage>
</organism>
<evidence type="ECO:0000313" key="2">
    <source>
        <dbReference type="EMBL" id="UUX51718.1"/>
    </source>
</evidence>
<gene>
    <name evidence="2" type="ORF">NUH88_08450</name>
</gene>
<evidence type="ECO:0000313" key="3">
    <source>
        <dbReference type="Proteomes" id="UP001060336"/>
    </source>
</evidence>
<dbReference type="KEGG" id="naci:NUH88_08450"/>
<keyword evidence="3" id="KW-1185">Reference proteome</keyword>
<feature type="region of interest" description="Disordered" evidence="1">
    <location>
        <begin position="1"/>
        <end position="54"/>
    </location>
</feature>
<dbReference type="Proteomes" id="UP001060336">
    <property type="component" value="Chromosome"/>
</dbReference>
<accession>A0A9J7AX67</accession>
<dbReference type="AlphaFoldDB" id="A0A9J7AX67"/>
<proteinExistence type="predicted"/>
<dbReference type="RefSeq" id="WP_257771378.1">
    <property type="nucleotide sequence ID" value="NZ_CP102480.1"/>
</dbReference>